<name>A0ACD5UEN3_AVESA</name>
<dbReference type="EnsemblPlants" id="AVESA.00010b.r2.2AG0234700.1">
    <property type="protein sequence ID" value="AVESA.00010b.r2.2AG0234700.1.CDS"/>
    <property type="gene ID" value="AVESA.00010b.r2.2AG0234700"/>
</dbReference>
<protein>
    <submittedName>
        <fullName evidence="1">Uncharacterized protein</fullName>
    </submittedName>
</protein>
<organism evidence="1 2">
    <name type="scientific">Avena sativa</name>
    <name type="common">Oat</name>
    <dbReference type="NCBI Taxonomy" id="4498"/>
    <lineage>
        <taxon>Eukaryota</taxon>
        <taxon>Viridiplantae</taxon>
        <taxon>Streptophyta</taxon>
        <taxon>Embryophyta</taxon>
        <taxon>Tracheophyta</taxon>
        <taxon>Spermatophyta</taxon>
        <taxon>Magnoliopsida</taxon>
        <taxon>Liliopsida</taxon>
        <taxon>Poales</taxon>
        <taxon>Poaceae</taxon>
        <taxon>BOP clade</taxon>
        <taxon>Pooideae</taxon>
        <taxon>Poodae</taxon>
        <taxon>Poeae</taxon>
        <taxon>Poeae Chloroplast Group 1 (Aveneae type)</taxon>
        <taxon>Aveninae</taxon>
        <taxon>Avena</taxon>
    </lineage>
</organism>
<evidence type="ECO:0000313" key="2">
    <source>
        <dbReference type="Proteomes" id="UP001732700"/>
    </source>
</evidence>
<proteinExistence type="predicted"/>
<reference evidence="1" key="1">
    <citation type="submission" date="2021-05" db="EMBL/GenBank/DDBJ databases">
        <authorList>
            <person name="Scholz U."/>
            <person name="Mascher M."/>
            <person name="Fiebig A."/>
        </authorList>
    </citation>
    <scope>NUCLEOTIDE SEQUENCE [LARGE SCALE GENOMIC DNA]</scope>
</reference>
<reference evidence="1" key="2">
    <citation type="submission" date="2025-09" db="UniProtKB">
        <authorList>
            <consortium name="EnsemblPlants"/>
        </authorList>
    </citation>
    <scope>IDENTIFICATION</scope>
</reference>
<sequence>MTWNSVTDRWYLNRPYFYLSLGHRLTLEKKVPRDLDPIQAAMAAVLPLCLLLALLLVIPLFFLKSRRQAPAARLPPSPWALPVIGHLHHLAGALPHRALRDLARRHGPLMMLRLGELDAVVASSPDASREIMKTHGASFASRPLTSMQQMAYGDNEGLIFAPYGDAWRQLRKICTVELLSSRRVQSFSPVREEEVGRLLRSVAASASANSPVNLTDGISAYVADATVRAIVGSQFTQRDEYLRMLQEGLKIVPGMTLPDIFPSSRIVRLLSGVPGKLLRHSREMRQFMDAIIEEHQESRVSRGADDGDREAEDLLDVLLRLQKEADSQYPLTTENIKTVMLDMFGAGSESASTTLQWAMAELIRNPRVMRKAQDEVRQHFAGQGKVTEAGLADLQYLQAVIKETLRMRPPARLLLPRVCGSPCQVLGFDVPEGAMVIVNAWAIGMDPAHWDAPEEFAPERFERDGGRDFKGADFEFVPFGAGRRICPGIAFGLAHVELALAALLFHFDWELPGGMAAGDLDMTEQFGVTTSLRYDLVVVAVPRVPVPTE</sequence>
<dbReference type="Proteomes" id="UP001732700">
    <property type="component" value="Chromosome 2A"/>
</dbReference>
<keyword evidence="2" id="KW-1185">Reference proteome</keyword>
<evidence type="ECO:0000313" key="1">
    <source>
        <dbReference type="EnsemblPlants" id="AVESA.00010b.r2.2AG0234700.1.CDS"/>
    </source>
</evidence>
<accession>A0ACD5UEN3</accession>